<dbReference type="EMBL" id="LGRX02003263">
    <property type="protein sequence ID" value="KAK3282527.1"/>
    <property type="molecule type" value="Genomic_DNA"/>
</dbReference>
<dbReference type="AlphaFoldDB" id="A0AAE0LEU4"/>
<keyword evidence="3" id="KW-1185">Reference proteome</keyword>
<evidence type="ECO:0000256" key="1">
    <source>
        <dbReference type="SAM" id="MobiDB-lite"/>
    </source>
</evidence>
<sequence length="108" mass="10735">MGFALLGTPTQESAGVAGNTPGIGVYFAGWARTTIVLQGTAALPAIAPSMGYAGLAGEAQQQQQAEQGSAGESAGGSQQQQQQPAAEKDGEAQQQQQQAEQGSAGESG</sequence>
<protein>
    <submittedName>
        <fullName evidence="2">Uncharacterized protein</fullName>
    </submittedName>
</protein>
<proteinExistence type="predicted"/>
<feature type="compositionally biased region" description="Low complexity" evidence="1">
    <location>
        <begin position="56"/>
        <end position="83"/>
    </location>
</feature>
<gene>
    <name evidence="2" type="ORF">CYMTET_9741</name>
</gene>
<dbReference type="Proteomes" id="UP001190700">
    <property type="component" value="Unassembled WGS sequence"/>
</dbReference>
<evidence type="ECO:0000313" key="2">
    <source>
        <dbReference type="EMBL" id="KAK3282527.1"/>
    </source>
</evidence>
<evidence type="ECO:0000313" key="3">
    <source>
        <dbReference type="Proteomes" id="UP001190700"/>
    </source>
</evidence>
<comment type="caution">
    <text evidence="2">The sequence shown here is derived from an EMBL/GenBank/DDBJ whole genome shotgun (WGS) entry which is preliminary data.</text>
</comment>
<feature type="compositionally biased region" description="Low complexity" evidence="1">
    <location>
        <begin position="92"/>
        <end position="108"/>
    </location>
</feature>
<reference evidence="2 3" key="1">
    <citation type="journal article" date="2015" name="Genome Biol. Evol.">
        <title>Comparative Genomics of a Bacterivorous Green Alga Reveals Evolutionary Causalities and Consequences of Phago-Mixotrophic Mode of Nutrition.</title>
        <authorList>
            <person name="Burns J.A."/>
            <person name="Paasch A."/>
            <person name="Narechania A."/>
            <person name="Kim E."/>
        </authorList>
    </citation>
    <scope>NUCLEOTIDE SEQUENCE [LARGE SCALE GENOMIC DNA]</scope>
    <source>
        <strain evidence="2 3">PLY_AMNH</strain>
    </source>
</reference>
<feature type="region of interest" description="Disordered" evidence="1">
    <location>
        <begin position="56"/>
        <end position="108"/>
    </location>
</feature>
<accession>A0AAE0LEU4</accession>
<name>A0AAE0LEU4_9CHLO</name>
<organism evidence="2 3">
    <name type="scientific">Cymbomonas tetramitiformis</name>
    <dbReference type="NCBI Taxonomy" id="36881"/>
    <lineage>
        <taxon>Eukaryota</taxon>
        <taxon>Viridiplantae</taxon>
        <taxon>Chlorophyta</taxon>
        <taxon>Pyramimonadophyceae</taxon>
        <taxon>Pyramimonadales</taxon>
        <taxon>Pyramimonadaceae</taxon>
        <taxon>Cymbomonas</taxon>
    </lineage>
</organism>